<name>A0A0K2SZZ2_LEPSM</name>
<protein>
    <submittedName>
        <fullName evidence="1">Uncharacterized protein</fullName>
    </submittedName>
</protein>
<organism evidence="1">
    <name type="scientific">Lepeophtheirus salmonis</name>
    <name type="common">Salmon louse</name>
    <name type="synonym">Caligus salmonis</name>
    <dbReference type="NCBI Taxonomy" id="72036"/>
    <lineage>
        <taxon>Eukaryota</taxon>
        <taxon>Metazoa</taxon>
        <taxon>Ecdysozoa</taxon>
        <taxon>Arthropoda</taxon>
        <taxon>Crustacea</taxon>
        <taxon>Multicrustacea</taxon>
        <taxon>Hexanauplia</taxon>
        <taxon>Copepoda</taxon>
        <taxon>Siphonostomatoida</taxon>
        <taxon>Caligidae</taxon>
        <taxon>Lepeophtheirus</taxon>
    </lineage>
</organism>
<dbReference type="EMBL" id="HACA01001759">
    <property type="protein sequence ID" value="CDW19120.1"/>
    <property type="molecule type" value="Transcribed_RNA"/>
</dbReference>
<evidence type="ECO:0000313" key="1">
    <source>
        <dbReference type="EMBL" id="CDW19120.1"/>
    </source>
</evidence>
<accession>A0A0K2SZZ2</accession>
<sequence>MLVTVHYGLF</sequence>
<proteinExistence type="predicted"/>
<reference evidence="1" key="1">
    <citation type="submission" date="2014-05" db="EMBL/GenBank/DDBJ databases">
        <authorList>
            <person name="Chronopoulou M."/>
        </authorList>
    </citation>
    <scope>NUCLEOTIDE SEQUENCE</scope>
    <source>
        <tissue evidence="1">Whole organism</tissue>
    </source>
</reference>